<dbReference type="EMBL" id="CM026433">
    <property type="protein sequence ID" value="KAG0555576.1"/>
    <property type="molecule type" value="Genomic_DNA"/>
</dbReference>
<dbReference type="GO" id="GO:0052615">
    <property type="term" value="F:ent-kaurene oxidase activity"/>
    <property type="evidence" value="ECO:0007669"/>
    <property type="project" value="InterPro"/>
</dbReference>
<comment type="cofactor">
    <cofactor evidence="6">
        <name>heme</name>
        <dbReference type="ChEBI" id="CHEBI:30413"/>
    </cofactor>
</comment>
<protein>
    <recommendedName>
        <fullName evidence="10">Cytochrome P450</fullName>
    </recommendedName>
</protein>
<name>A0A8T0G8H0_CERPU</name>
<dbReference type="PANTHER" id="PTHR47283:SF1">
    <property type="entry name" value="ENT-KAURENE OXIDASE, CHLOROPLASTIC"/>
    <property type="match status" value="1"/>
</dbReference>
<dbReference type="GO" id="GO:0010241">
    <property type="term" value="P:ent-kaurene oxidation to kaurenoic acid"/>
    <property type="evidence" value="ECO:0007669"/>
    <property type="project" value="InterPro"/>
</dbReference>
<accession>A0A8T0G8H0</accession>
<keyword evidence="5" id="KW-0472">Membrane</keyword>
<evidence type="ECO:0000313" key="8">
    <source>
        <dbReference type="EMBL" id="KAG0555576.1"/>
    </source>
</evidence>
<evidence type="ECO:0000256" key="3">
    <source>
        <dbReference type="ARBA" id="ARBA00022692"/>
    </source>
</evidence>
<dbReference type="InterPro" id="IPR017972">
    <property type="entry name" value="Cyt_P450_CS"/>
</dbReference>
<dbReference type="OrthoDB" id="2789670at2759"/>
<organism evidence="8 9">
    <name type="scientific">Ceratodon purpureus</name>
    <name type="common">Fire moss</name>
    <name type="synonym">Dicranum purpureum</name>
    <dbReference type="NCBI Taxonomy" id="3225"/>
    <lineage>
        <taxon>Eukaryota</taxon>
        <taxon>Viridiplantae</taxon>
        <taxon>Streptophyta</taxon>
        <taxon>Embryophyta</taxon>
        <taxon>Bryophyta</taxon>
        <taxon>Bryophytina</taxon>
        <taxon>Bryopsida</taxon>
        <taxon>Dicranidae</taxon>
        <taxon>Pseudoditrichales</taxon>
        <taxon>Ditrichaceae</taxon>
        <taxon>Ceratodon</taxon>
    </lineage>
</organism>
<evidence type="ECO:0000256" key="2">
    <source>
        <dbReference type="ARBA" id="ARBA00010617"/>
    </source>
</evidence>
<dbReference type="InterPro" id="IPR044225">
    <property type="entry name" value="KO_chloroplastic"/>
</dbReference>
<keyword evidence="3" id="KW-0812">Transmembrane</keyword>
<gene>
    <name evidence="8" type="ORF">KC19_12G179300</name>
</gene>
<dbReference type="GO" id="GO:0005506">
    <property type="term" value="F:iron ion binding"/>
    <property type="evidence" value="ECO:0007669"/>
    <property type="project" value="InterPro"/>
</dbReference>
<keyword evidence="7" id="KW-0503">Monooxygenase</keyword>
<keyword evidence="6 7" id="KW-0349">Heme</keyword>
<reference evidence="8" key="1">
    <citation type="submission" date="2020-06" db="EMBL/GenBank/DDBJ databases">
        <title>WGS assembly of Ceratodon purpureus strain R40.</title>
        <authorList>
            <person name="Carey S.B."/>
            <person name="Jenkins J."/>
            <person name="Shu S."/>
            <person name="Lovell J.T."/>
            <person name="Sreedasyam A."/>
            <person name="Maumus F."/>
            <person name="Tiley G.P."/>
            <person name="Fernandez-Pozo N."/>
            <person name="Barry K."/>
            <person name="Chen C."/>
            <person name="Wang M."/>
            <person name="Lipzen A."/>
            <person name="Daum C."/>
            <person name="Saski C.A."/>
            <person name="Payton A.C."/>
            <person name="Mcbreen J.C."/>
            <person name="Conrad R.E."/>
            <person name="Kollar L.M."/>
            <person name="Olsson S."/>
            <person name="Huttunen S."/>
            <person name="Landis J.B."/>
            <person name="Wickett N.J."/>
            <person name="Johnson M.G."/>
            <person name="Rensing S.A."/>
            <person name="Grimwood J."/>
            <person name="Schmutz J."/>
            <person name="Mcdaniel S.F."/>
        </authorList>
    </citation>
    <scope>NUCLEOTIDE SEQUENCE</scope>
    <source>
        <strain evidence="8">R40</strain>
    </source>
</reference>
<dbReference type="GO" id="GO:0009686">
    <property type="term" value="P:gibberellin biosynthetic process"/>
    <property type="evidence" value="ECO:0007669"/>
    <property type="project" value="InterPro"/>
</dbReference>
<sequence>MAKLLATQLLQQWKEALKTMPPGLTQAAKILVGEEITSNKVLITITLAWVLFLVARVCFGTRKNLPPAIPGGLPVLGNLLQLTEKKPHRTFTAWAQKHGPIFTIKVGAITQVVINNSEIAKEAMVTKYASISQRKMPMALQVLTRDKTMVAMSDYGDEHRMLKKLVMTNLLGLNTQNKNRSLREEALVGMVDGVLTELKGYPESTGVVNVRDYIQRALFPFAMIQVWGYVPDQLDVPELGTRLSTWDMFDALVVAPLRAVINVDWRDFFPALKWIPNPSVEGEVRGVDFTRNAIMSALIREQRKRLANLEGPPRFYADILLTEATHLTEKQLVMSLWEPIIESSDTTLVTSEWAMYELAKNPECQDRLYKEIVSVVGTDRMVTEDDLPNMPYLKAVIKETLRQYPPVPLVPSRLVEEDITLGGYDIPKGYEILVNLFAIAKDPAVWSNPDKWDPERVLGDNTLDMGFKNFNLMPFGAGKRMCAGISQAMFIIPMNLAALVQHCEWRLSPQEIDNMNKKIEDVIYLTTHKLKALTCVATPRVAHRLP</sequence>
<keyword evidence="4" id="KW-1133">Transmembrane helix</keyword>
<evidence type="ECO:0000256" key="6">
    <source>
        <dbReference type="PIRSR" id="PIRSR602401-1"/>
    </source>
</evidence>
<dbReference type="GO" id="GO:0020037">
    <property type="term" value="F:heme binding"/>
    <property type="evidence" value="ECO:0007669"/>
    <property type="project" value="InterPro"/>
</dbReference>
<keyword evidence="6 7" id="KW-0479">Metal-binding</keyword>
<dbReference type="AlphaFoldDB" id="A0A8T0G8H0"/>
<dbReference type="Gene3D" id="1.10.630.10">
    <property type="entry name" value="Cytochrome P450"/>
    <property type="match status" value="1"/>
</dbReference>
<evidence type="ECO:0000256" key="4">
    <source>
        <dbReference type="ARBA" id="ARBA00022989"/>
    </source>
</evidence>
<evidence type="ECO:0000256" key="5">
    <source>
        <dbReference type="ARBA" id="ARBA00023136"/>
    </source>
</evidence>
<evidence type="ECO:0000313" key="9">
    <source>
        <dbReference type="Proteomes" id="UP000822688"/>
    </source>
</evidence>
<dbReference type="PRINTS" id="PR00385">
    <property type="entry name" value="P450"/>
</dbReference>
<dbReference type="PROSITE" id="PS00086">
    <property type="entry name" value="CYTOCHROME_P450"/>
    <property type="match status" value="1"/>
</dbReference>
<dbReference type="CDD" id="cd11075">
    <property type="entry name" value="CYP77_89"/>
    <property type="match status" value="1"/>
</dbReference>
<dbReference type="PRINTS" id="PR00463">
    <property type="entry name" value="EP450I"/>
</dbReference>
<proteinExistence type="inferred from homology"/>
<dbReference type="Proteomes" id="UP000822688">
    <property type="component" value="Chromosome 12"/>
</dbReference>
<dbReference type="InterPro" id="IPR002401">
    <property type="entry name" value="Cyt_P450_E_grp-I"/>
</dbReference>
<evidence type="ECO:0008006" key="10">
    <source>
        <dbReference type="Google" id="ProtNLM"/>
    </source>
</evidence>
<dbReference type="GO" id="GO:0016709">
    <property type="term" value="F:oxidoreductase activity, acting on paired donors, with incorporation or reduction of molecular oxygen, NAD(P)H as one donor, and incorporation of one atom of oxygen"/>
    <property type="evidence" value="ECO:0007669"/>
    <property type="project" value="TreeGrafter"/>
</dbReference>
<keyword evidence="9" id="KW-1185">Reference proteome</keyword>
<evidence type="ECO:0000256" key="1">
    <source>
        <dbReference type="ARBA" id="ARBA00004167"/>
    </source>
</evidence>
<comment type="similarity">
    <text evidence="2 7">Belongs to the cytochrome P450 family.</text>
</comment>
<feature type="binding site" description="axial binding residue" evidence="6">
    <location>
        <position position="482"/>
    </location>
    <ligand>
        <name>heme</name>
        <dbReference type="ChEBI" id="CHEBI:30413"/>
    </ligand>
    <ligandPart>
        <name>Fe</name>
        <dbReference type="ChEBI" id="CHEBI:18248"/>
    </ligandPart>
</feature>
<keyword evidence="7" id="KW-0560">Oxidoreductase</keyword>
<evidence type="ECO:0000256" key="7">
    <source>
        <dbReference type="RuleBase" id="RU000461"/>
    </source>
</evidence>
<dbReference type="InterPro" id="IPR036396">
    <property type="entry name" value="Cyt_P450_sf"/>
</dbReference>
<dbReference type="PANTHER" id="PTHR47283">
    <property type="entry name" value="ENT-KAURENE OXIDASE, CHLOROPLASTIC"/>
    <property type="match status" value="1"/>
</dbReference>
<dbReference type="GO" id="GO:0009707">
    <property type="term" value="C:chloroplast outer membrane"/>
    <property type="evidence" value="ECO:0007669"/>
    <property type="project" value="TreeGrafter"/>
</dbReference>
<keyword evidence="6 7" id="KW-0408">Iron</keyword>
<dbReference type="SUPFAM" id="SSF48264">
    <property type="entry name" value="Cytochrome P450"/>
    <property type="match status" value="1"/>
</dbReference>
<dbReference type="InterPro" id="IPR001128">
    <property type="entry name" value="Cyt_P450"/>
</dbReference>
<dbReference type="Pfam" id="PF00067">
    <property type="entry name" value="p450"/>
    <property type="match status" value="1"/>
</dbReference>
<comment type="caution">
    <text evidence="8">The sequence shown here is derived from an EMBL/GenBank/DDBJ whole genome shotgun (WGS) entry which is preliminary data.</text>
</comment>
<comment type="subcellular location">
    <subcellularLocation>
        <location evidence="1">Membrane</location>
        <topology evidence="1">Single-pass membrane protein</topology>
    </subcellularLocation>
</comment>
<dbReference type="GO" id="GO:0005783">
    <property type="term" value="C:endoplasmic reticulum"/>
    <property type="evidence" value="ECO:0007669"/>
    <property type="project" value="TreeGrafter"/>
</dbReference>